<organism evidence="2 3">
    <name type="scientific">Micromonospora olivasterospora</name>
    <dbReference type="NCBI Taxonomy" id="1880"/>
    <lineage>
        <taxon>Bacteria</taxon>
        <taxon>Bacillati</taxon>
        <taxon>Actinomycetota</taxon>
        <taxon>Actinomycetes</taxon>
        <taxon>Micromonosporales</taxon>
        <taxon>Micromonosporaceae</taxon>
        <taxon>Micromonospora</taxon>
    </lineage>
</organism>
<keyword evidence="3" id="KW-1185">Reference proteome</keyword>
<evidence type="ECO:0000313" key="3">
    <source>
        <dbReference type="Proteomes" id="UP000319825"/>
    </source>
</evidence>
<proteinExistence type="predicted"/>
<feature type="compositionally biased region" description="Low complexity" evidence="1">
    <location>
        <begin position="484"/>
        <end position="526"/>
    </location>
</feature>
<name>A0A562ICF0_MICOL</name>
<evidence type="ECO:0000313" key="2">
    <source>
        <dbReference type="EMBL" id="TWH68671.1"/>
    </source>
</evidence>
<sequence length="532" mass="55013">MKPGPLPGVDVPDHAGGGPFGPPRCAPLPTRLGLAEPRPDEPLAVVAAGPAGAARRDVLAALLRLAPDMLAVPAGSWLVVDHARAATRAAYVPGYREPHSYAPDGSAAGPALARPPRRVELSVAEPLLRHFTLVDTPDSETLGAAGGQILRDAVGRGGALLFVIAADQAFTAAELHLLAEVARTRVEVCFVVTPGGSGWAPPSDKVPPAGADPAEPEGRVIRGRRGRARQAGASAAGEAGRGPAPASPGSPGAPVDPGSTVDQTEVVVAAHRAALLSAVPGLAGARWYPARPEEIDALRRSLVGWAAEEGLRRSSAQPPVLPGTHGRVSVLPGPDSTEWSEQLDRQARACAQRIREHLALELANIHLRVVQEIVSGVGCAGLPQLLDREMEALALLATDRCDRAVRAILDDAAARVFGAPVADGVRRRIADAVRFGLADHLAGRDLDRVLLVTSTAGVAELTGAGAVDSVSGYPGRRAPRCCRPWPWRSPAGAGSTGVRRATTTRAARAPGRSGRCGRSSWSSPGRFPGGSR</sequence>
<feature type="region of interest" description="Disordered" evidence="1">
    <location>
        <begin position="484"/>
        <end position="532"/>
    </location>
</feature>
<dbReference type="AlphaFoldDB" id="A0A562ICF0"/>
<feature type="compositionally biased region" description="Low complexity" evidence="1">
    <location>
        <begin position="229"/>
        <end position="259"/>
    </location>
</feature>
<dbReference type="Proteomes" id="UP000319825">
    <property type="component" value="Unassembled WGS sequence"/>
</dbReference>
<feature type="region of interest" description="Disordered" evidence="1">
    <location>
        <begin position="314"/>
        <end position="336"/>
    </location>
</feature>
<protein>
    <recommendedName>
        <fullName evidence="4">Dynamin family protein</fullName>
    </recommendedName>
</protein>
<feature type="region of interest" description="Disordered" evidence="1">
    <location>
        <begin position="197"/>
        <end position="260"/>
    </location>
</feature>
<comment type="caution">
    <text evidence="2">The sequence shown here is derived from an EMBL/GenBank/DDBJ whole genome shotgun (WGS) entry which is preliminary data.</text>
</comment>
<dbReference type="RefSeq" id="WP_246140740.1">
    <property type="nucleotide sequence ID" value="NZ_VLKE01000001.1"/>
</dbReference>
<evidence type="ECO:0000256" key="1">
    <source>
        <dbReference type="SAM" id="MobiDB-lite"/>
    </source>
</evidence>
<reference evidence="2 3" key="1">
    <citation type="submission" date="2019-07" db="EMBL/GenBank/DDBJ databases">
        <title>R&amp;d 2014.</title>
        <authorList>
            <person name="Klenk H.-P."/>
        </authorList>
    </citation>
    <scope>NUCLEOTIDE SEQUENCE [LARGE SCALE GENOMIC DNA]</scope>
    <source>
        <strain evidence="2 3">DSM 43868</strain>
    </source>
</reference>
<gene>
    <name evidence="2" type="ORF">JD77_03668</name>
</gene>
<accession>A0A562ICF0</accession>
<feature type="region of interest" description="Disordered" evidence="1">
    <location>
        <begin position="1"/>
        <end position="36"/>
    </location>
</feature>
<dbReference type="EMBL" id="VLKE01000001">
    <property type="protein sequence ID" value="TWH68671.1"/>
    <property type="molecule type" value="Genomic_DNA"/>
</dbReference>
<evidence type="ECO:0008006" key="4">
    <source>
        <dbReference type="Google" id="ProtNLM"/>
    </source>
</evidence>